<proteinExistence type="inferred from homology"/>
<dbReference type="Pfam" id="PF02441">
    <property type="entry name" value="Flavoprotein"/>
    <property type="match status" value="1"/>
</dbReference>
<keyword evidence="1" id="KW-0173">Coenzyme A biosynthesis</keyword>
<dbReference type="PANTHER" id="PTHR14359:SF6">
    <property type="entry name" value="PHOSPHOPANTOTHENOYLCYSTEINE DECARBOXYLASE"/>
    <property type="match status" value="1"/>
</dbReference>
<accession>A0A2T7NF79</accession>
<dbReference type="GO" id="GO:0010181">
    <property type="term" value="F:FMN binding"/>
    <property type="evidence" value="ECO:0007669"/>
    <property type="project" value="TreeGrafter"/>
</dbReference>
<dbReference type="FunFam" id="3.40.50.1950:FF:000004">
    <property type="entry name" value="Phosphopantothenoylcysteine decarboxylase"/>
    <property type="match status" value="1"/>
</dbReference>
<dbReference type="GO" id="GO:0004633">
    <property type="term" value="F:phosphopantothenoylcysteine decarboxylase activity"/>
    <property type="evidence" value="ECO:0007669"/>
    <property type="project" value="TreeGrafter"/>
</dbReference>
<dbReference type="InterPro" id="IPR036551">
    <property type="entry name" value="Flavin_trans-like"/>
</dbReference>
<dbReference type="SUPFAM" id="SSF52507">
    <property type="entry name" value="Homo-oligomeric flavin-containing Cys decarboxylases, HFCD"/>
    <property type="match status" value="1"/>
</dbReference>
<dbReference type="OrthoDB" id="1532798at2759"/>
<dbReference type="OMA" id="KGLACGD"/>
<evidence type="ECO:0000313" key="8">
    <source>
        <dbReference type="Proteomes" id="UP000245119"/>
    </source>
</evidence>
<dbReference type="InterPro" id="IPR003382">
    <property type="entry name" value="Flavoprotein"/>
</dbReference>
<dbReference type="AlphaFoldDB" id="A0A2T7NF79"/>
<evidence type="ECO:0000256" key="3">
    <source>
        <dbReference type="ARBA" id="ARBA00056708"/>
    </source>
</evidence>
<sequence length="200" mass="22505">MDKNTSRPKILVGCTGSVASVKVPQLLDALTKLPFEPEVQLVTTKNSRHFFDIQSLSCPVYTDEDEWEGWRQMNDPVLHIELRRWADLMVIAPLDANTLAKIANGLCDNLLTCIVRAWDFRRPLLFAPAMNTCMWDHPLTGQQVEVMKSLGYYEIPCIRKKLACGDTGMGAMAEVATVVTAVKNTIEKSQQTYFPDELLD</sequence>
<evidence type="ECO:0000256" key="5">
    <source>
        <dbReference type="ARBA" id="ARBA00082063"/>
    </source>
</evidence>
<dbReference type="EMBL" id="PZQS01000013">
    <property type="protein sequence ID" value="PVD19816.1"/>
    <property type="molecule type" value="Genomic_DNA"/>
</dbReference>
<evidence type="ECO:0000256" key="2">
    <source>
        <dbReference type="ARBA" id="ARBA00038350"/>
    </source>
</evidence>
<organism evidence="7 8">
    <name type="scientific">Pomacea canaliculata</name>
    <name type="common">Golden apple snail</name>
    <dbReference type="NCBI Taxonomy" id="400727"/>
    <lineage>
        <taxon>Eukaryota</taxon>
        <taxon>Metazoa</taxon>
        <taxon>Spiralia</taxon>
        <taxon>Lophotrochozoa</taxon>
        <taxon>Mollusca</taxon>
        <taxon>Gastropoda</taxon>
        <taxon>Caenogastropoda</taxon>
        <taxon>Architaenioglossa</taxon>
        <taxon>Ampullarioidea</taxon>
        <taxon>Ampullariidae</taxon>
        <taxon>Pomacea</taxon>
    </lineage>
</organism>
<evidence type="ECO:0000259" key="6">
    <source>
        <dbReference type="Pfam" id="PF02441"/>
    </source>
</evidence>
<evidence type="ECO:0000256" key="1">
    <source>
        <dbReference type="ARBA" id="ARBA00022993"/>
    </source>
</evidence>
<dbReference type="Proteomes" id="UP000245119">
    <property type="component" value="Linkage Group LG13"/>
</dbReference>
<dbReference type="STRING" id="400727.A0A2T7NF79"/>
<protein>
    <recommendedName>
        <fullName evidence="4">Phosphopantothenoylcysteine decarboxylase</fullName>
    </recommendedName>
    <alternativeName>
        <fullName evidence="5">CoaC</fullName>
    </alternativeName>
</protein>
<gene>
    <name evidence="7" type="ORF">C0Q70_20307</name>
</gene>
<comment type="function">
    <text evidence="3">Catalyzes the decarboxylation of the cysteine moiety of 4-phosphopantothenoylcysteine to form 4'-phosphopantotheine and this reaction forms part of the biosynthesis of coenzyme A.</text>
</comment>
<comment type="similarity">
    <text evidence="2">Belongs to the HFCD (homooligomeric flavin containing Cys decarboxylase) superfamily.</text>
</comment>
<feature type="domain" description="Flavoprotein" evidence="6">
    <location>
        <begin position="9"/>
        <end position="183"/>
    </location>
</feature>
<comment type="caution">
    <text evidence="7">The sequence shown here is derived from an EMBL/GenBank/DDBJ whole genome shotgun (WGS) entry which is preliminary data.</text>
</comment>
<dbReference type="GO" id="GO:0071513">
    <property type="term" value="C:phosphopantothenoylcysteine decarboxylase complex"/>
    <property type="evidence" value="ECO:0007669"/>
    <property type="project" value="TreeGrafter"/>
</dbReference>
<dbReference type="GO" id="GO:0015937">
    <property type="term" value="P:coenzyme A biosynthetic process"/>
    <property type="evidence" value="ECO:0007669"/>
    <property type="project" value="UniProtKB-KW"/>
</dbReference>
<reference evidence="7 8" key="1">
    <citation type="submission" date="2018-04" db="EMBL/GenBank/DDBJ databases">
        <title>The genome of golden apple snail Pomacea canaliculata provides insight into stress tolerance and invasive adaptation.</title>
        <authorList>
            <person name="Liu C."/>
            <person name="Liu B."/>
            <person name="Ren Y."/>
            <person name="Zhang Y."/>
            <person name="Wang H."/>
            <person name="Li S."/>
            <person name="Jiang F."/>
            <person name="Yin L."/>
            <person name="Zhang G."/>
            <person name="Qian W."/>
            <person name="Fan W."/>
        </authorList>
    </citation>
    <scope>NUCLEOTIDE SEQUENCE [LARGE SCALE GENOMIC DNA]</scope>
    <source>
        <strain evidence="7">SZHN2017</strain>
        <tissue evidence="7">Muscle</tissue>
    </source>
</reference>
<keyword evidence="8" id="KW-1185">Reference proteome</keyword>
<name>A0A2T7NF79_POMCA</name>
<evidence type="ECO:0000313" key="7">
    <source>
        <dbReference type="EMBL" id="PVD19816.1"/>
    </source>
</evidence>
<dbReference type="PANTHER" id="PTHR14359">
    <property type="entry name" value="HOMO-OLIGOMERIC FLAVIN CONTAINING CYS DECARBOXYLASE FAMILY"/>
    <property type="match status" value="1"/>
</dbReference>
<evidence type="ECO:0000256" key="4">
    <source>
        <dbReference type="ARBA" id="ARBA00070201"/>
    </source>
</evidence>
<dbReference type="Gene3D" id="3.40.50.1950">
    <property type="entry name" value="Flavin prenyltransferase-like"/>
    <property type="match status" value="1"/>
</dbReference>